<accession>A0ACC3B5F4</accession>
<keyword evidence="2" id="KW-1185">Reference proteome</keyword>
<organism evidence="1 2">
    <name type="scientific">Aspergillus melleus</name>
    <dbReference type="NCBI Taxonomy" id="138277"/>
    <lineage>
        <taxon>Eukaryota</taxon>
        <taxon>Fungi</taxon>
        <taxon>Dikarya</taxon>
        <taxon>Ascomycota</taxon>
        <taxon>Pezizomycotina</taxon>
        <taxon>Eurotiomycetes</taxon>
        <taxon>Eurotiomycetidae</taxon>
        <taxon>Eurotiales</taxon>
        <taxon>Aspergillaceae</taxon>
        <taxon>Aspergillus</taxon>
        <taxon>Aspergillus subgen. Circumdati</taxon>
    </lineage>
</organism>
<dbReference type="EMBL" id="JAOPJF010000022">
    <property type="protein sequence ID" value="KAK1145708.1"/>
    <property type="molecule type" value="Genomic_DNA"/>
</dbReference>
<gene>
    <name evidence="1" type="ORF">N8T08_003946</name>
</gene>
<evidence type="ECO:0000313" key="1">
    <source>
        <dbReference type="EMBL" id="KAK1145708.1"/>
    </source>
</evidence>
<reference evidence="1 2" key="1">
    <citation type="journal article" date="2023" name="ACS Omega">
        <title>Identification of the Neoaspergillic Acid Biosynthesis Gene Cluster by Establishing an In Vitro CRISPR-Ribonucleoprotein Genetic System in Aspergillus melleus.</title>
        <authorList>
            <person name="Yuan B."/>
            <person name="Grau M.F."/>
            <person name="Murata R.M."/>
            <person name="Torok T."/>
            <person name="Venkateswaran K."/>
            <person name="Stajich J.E."/>
            <person name="Wang C.C.C."/>
        </authorList>
    </citation>
    <scope>NUCLEOTIDE SEQUENCE [LARGE SCALE GENOMIC DNA]</scope>
    <source>
        <strain evidence="1 2">IMV 1140</strain>
    </source>
</reference>
<proteinExistence type="predicted"/>
<name>A0ACC3B5F4_9EURO</name>
<comment type="caution">
    <text evidence="1">The sequence shown here is derived from an EMBL/GenBank/DDBJ whole genome shotgun (WGS) entry which is preliminary data.</text>
</comment>
<protein>
    <submittedName>
        <fullName evidence="1">Uncharacterized protein</fullName>
    </submittedName>
</protein>
<dbReference type="Proteomes" id="UP001177260">
    <property type="component" value="Unassembled WGS sequence"/>
</dbReference>
<evidence type="ECO:0000313" key="2">
    <source>
        <dbReference type="Proteomes" id="UP001177260"/>
    </source>
</evidence>
<sequence>MASSVDLFNHYPLHLDPSSKAISLDASSSSSYSAQQTSTLNEELQELNALHRALISVDPPNIPPPPLPINPKRSAQITKLRDSANTAYRKNNHDEAARLYTYAIDMALARPGWEPVALTRDELAGLYSNRAQTHMAQQNWPEGMLDAKTAVESKPMGNVKAWWRAAKCLAEMTRWEEAKTVIEKGLDIEARETEGGKELLALLEEVEQGLKRQAASSS</sequence>